<evidence type="ECO:0000313" key="1">
    <source>
        <dbReference type="EMBL" id="QAX97505.1"/>
    </source>
</evidence>
<name>A0A411B7C0_9CAUD</name>
<sequence length="81" mass="9531">MKYMAFYIADFLYPDERIGDLCFFYNKDTNMFEMACDPETAYEPAVVCEMPEFLLFKVQGTEEEGTIEPVDKNKFLEEISQ</sequence>
<gene>
    <name evidence="1" type="ORF">EfsSzw1_31</name>
</gene>
<proteinExistence type="predicted"/>
<dbReference type="Proteomes" id="UP000289690">
    <property type="component" value="Segment"/>
</dbReference>
<reference evidence="1 2" key="1">
    <citation type="submission" date="2018-08" db="EMBL/GenBank/DDBJ databases">
        <title>EfsSzw_1, Complete genome sequences of 3 novel enterobacteria, Pakpunavirus like phages.</title>
        <authorList>
            <person name="Yuan S."/>
            <person name="Ma Y."/>
            <person name="Liu Q."/>
        </authorList>
    </citation>
    <scope>NUCLEOTIDE SEQUENCE [LARGE SCALE GENOMIC DNA]</scope>
</reference>
<protein>
    <submittedName>
        <fullName evidence="1">Uncharacterized protein</fullName>
    </submittedName>
</protein>
<keyword evidence="2" id="KW-1185">Reference proteome</keyword>
<organism evidence="1 2">
    <name type="scientific">Enterococcus phage EfsSzw-1</name>
    <dbReference type="NCBI Taxonomy" id="2419745"/>
    <lineage>
        <taxon>Viruses</taxon>
        <taxon>Duplodnaviria</taxon>
        <taxon>Heunggongvirae</taxon>
        <taxon>Uroviricota</taxon>
        <taxon>Caudoviricetes</taxon>
        <taxon>Herelleviridae</taxon>
        <taxon>Brockvirinae</taxon>
        <taxon>Schiekvirus</taxon>
        <taxon>Schiekvirus Efsszw1</taxon>
    </lineage>
</organism>
<accession>A0A411B7C0</accession>
<evidence type="ECO:0000313" key="2">
    <source>
        <dbReference type="Proteomes" id="UP000289690"/>
    </source>
</evidence>
<dbReference type="EMBL" id="MH791397">
    <property type="protein sequence ID" value="QAX97505.1"/>
    <property type="molecule type" value="Genomic_DNA"/>
</dbReference>